<dbReference type="Pfam" id="PF13424">
    <property type="entry name" value="TPR_12"/>
    <property type="match status" value="1"/>
</dbReference>
<feature type="region of interest" description="Disordered" evidence="1">
    <location>
        <begin position="161"/>
        <end position="185"/>
    </location>
</feature>
<protein>
    <submittedName>
        <fullName evidence="2">Tetratricopeptide repeat protein</fullName>
    </submittedName>
</protein>
<accession>A0A553X9R0</accession>
<dbReference type="EMBL" id="VKLS01001037">
    <property type="protein sequence ID" value="TSB13657.1"/>
    <property type="molecule type" value="Genomic_DNA"/>
</dbReference>
<reference evidence="2 3" key="1">
    <citation type="submission" date="2019-07" db="EMBL/GenBank/DDBJ databases">
        <title>Draft genome for Streptomyces benahoarensis MZ03-48.</title>
        <authorList>
            <person name="Gonzalez-Pimentel J.L."/>
        </authorList>
    </citation>
    <scope>NUCLEOTIDE SEQUENCE [LARGE SCALE GENOMIC DNA]</scope>
    <source>
        <strain evidence="2 3">MZ03-48</strain>
    </source>
</reference>
<evidence type="ECO:0000313" key="2">
    <source>
        <dbReference type="EMBL" id="TSB13657.1"/>
    </source>
</evidence>
<dbReference type="Pfam" id="PF13374">
    <property type="entry name" value="TPR_10"/>
    <property type="match status" value="1"/>
</dbReference>
<dbReference type="InterPro" id="IPR011990">
    <property type="entry name" value="TPR-like_helical_dom_sf"/>
</dbReference>
<feature type="non-terminal residue" evidence="2">
    <location>
        <position position="185"/>
    </location>
</feature>
<proteinExistence type="predicted"/>
<evidence type="ECO:0000313" key="3">
    <source>
        <dbReference type="Proteomes" id="UP000320888"/>
    </source>
</evidence>
<organism evidence="2 3">
    <name type="scientific">Streptomyces benahoarensis</name>
    <dbReference type="NCBI Taxonomy" id="2595054"/>
    <lineage>
        <taxon>Bacteria</taxon>
        <taxon>Bacillati</taxon>
        <taxon>Actinomycetota</taxon>
        <taxon>Actinomycetes</taxon>
        <taxon>Kitasatosporales</taxon>
        <taxon>Streptomycetaceae</taxon>
        <taxon>Streptomyces</taxon>
    </lineage>
</organism>
<dbReference type="PANTHER" id="PTHR10098:SF108">
    <property type="entry name" value="TETRATRICOPEPTIDE REPEAT PROTEIN 28"/>
    <property type="match status" value="1"/>
</dbReference>
<dbReference type="Gene3D" id="1.25.40.10">
    <property type="entry name" value="Tetratricopeptide repeat domain"/>
    <property type="match status" value="1"/>
</dbReference>
<dbReference type="PANTHER" id="PTHR10098">
    <property type="entry name" value="RAPSYN-RELATED"/>
    <property type="match status" value="1"/>
</dbReference>
<sequence length="185" mass="20392">MREKGPVNEPSHRALPLFAEALDRYRALGDRAGQARALHSMGTAARHCGRYTQAEGHYAEALPLFRAFGDQRAVAHTLFNLGFTARHLGDHCTAGDHCRDALDGYRRLPHADDGQARTLHHLGHLAAALDQHAEARRWWEPARTAYENAELPQHADEITALLAEPPDEDPTVAPPSDRATGPRPP</sequence>
<name>A0A553X9R0_9ACTN</name>
<evidence type="ECO:0000256" key="1">
    <source>
        <dbReference type="SAM" id="MobiDB-lite"/>
    </source>
</evidence>
<keyword evidence="3" id="KW-1185">Reference proteome</keyword>
<dbReference type="Proteomes" id="UP000320888">
    <property type="component" value="Unassembled WGS sequence"/>
</dbReference>
<dbReference type="SUPFAM" id="SSF48452">
    <property type="entry name" value="TPR-like"/>
    <property type="match status" value="1"/>
</dbReference>
<gene>
    <name evidence="2" type="ORF">FNZ23_31285</name>
</gene>
<comment type="caution">
    <text evidence="2">The sequence shown here is derived from an EMBL/GenBank/DDBJ whole genome shotgun (WGS) entry which is preliminary data.</text>
</comment>
<dbReference type="AlphaFoldDB" id="A0A553X9R0"/>